<name>A0A2U1F312_9PORP</name>
<dbReference type="PANTHER" id="PTHR43592:SF15">
    <property type="entry name" value="CAAX AMINO TERMINAL PROTEASE FAMILY PROTEIN"/>
    <property type="match status" value="1"/>
</dbReference>
<feature type="transmembrane region" description="Helical" evidence="1">
    <location>
        <begin position="85"/>
        <end position="106"/>
    </location>
</feature>
<sequence>MRKAVFKDSSIVSQLALMLIIFLFLSGLISFVFALLGLTGIKISPLATASTYSIVVIGIGALCYARQCADRPTLFLGLRPYTATWAQIGLLALSYLGCLLAVSLSAKGVEALVPYVPTGLRRMIESSGEMYARQIADMAREGKLLVLIGMAVIPGITEELFFRGAVLRWMRRVTNNRHHAAIWLTGIVFSLVHFDLAGLIPRILLGAYLGYAYHHTRSIYVPMTLHILNNAFALWSLFLSK</sequence>
<dbReference type="EMBL" id="QEKY01000022">
    <property type="protein sequence ID" value="PVZ06420.1"/>
    <property type="molecule type" value="Genomic_DNA"/>
</dbReference>
<evidence type="ECO:0000256" key="1">
    <source>
        <dbReference type="SAM" id="Phobius"/>
    </source>
</evidence>
<accession>A0A2U1F312</accession>
<dbReference type="Pfam" id="PF02517">
    <property type="entry name" value="Rce1-like"/>
    <property type="match status" value="1"/>
</dbReference>
<evidence type="ECO:0000313" key="3">
    <source>
        <dbReference type="EMBL" id="PVZ06420.1"/>
    </source>
</evidence>
<keyword evidence="4" id="KW-1185">Reference proteome</keyword>
<reference evidence="3 4" key="1">
    <citation type="submission" date="2018-04" db="EMBL/GenBank/DDBJ databases">
        <title>Genomic Encyclopedia of Type Strains, Phase IV (KMG-IV): sequencing the most valuable type-strain genomes for metagenomic binning, comparative biology and taxonomic classification.</title>
        <authorList>
            <person name="Goeker M."/>
        </authorList>
    </citation>
    <scope>NUCLEOTIDE SEQUENCE [LARGE SCALE GENOMIC DNA]</scope>
    <source>
        <strain evidence="3 4">DSM 28520</strain>
    </source>
</reference>
<organism evidence="3 4">
    <name type="scientific">Porphyromonas loveana</name>
    <dbReference type="NCBI Taxonomy" id="1884669"/>
    <lineage>
        <taxon>Bacteria</taxon>
        <taxon>Pseudomonadati</taxon>
        <taxon>Bacteroidota</taxon>
        <taxon>Bacteroidia</taxon>
        <taxon>Bacteroidales</taxon>
        <taxon>Porphyromonadaceae</taxon>
        <taxon>Porphyromonas</taxon>
    </lineage>
</organism>
<gene>
    <name evidence="3" type="ORF">C7382_1222</name>
</gene>
<dbReference type="GeneID" id="94551482"/>
<evidence type="ECO:0000259" key="2">
    <source>
        <dbReference type="Pfam" id="PF02517"/>
    </source>
</evidence>
<dbReference type="RefSeq" id="WP_116680019.1">
    <property type="nucleotide sequence ID" value="NZ_QEKY01000022.1"/>
</dbReference>
<keyword evidence="1" id="KW-0812">Transmembrane</keyword>
<dbReference type="PANTHER" id="PTHR43592">
    <property type="entry name" value="CAAX AMINO TERMINAL PROTEASE"/>
    <property type="match status" value="1"/>
</dbReference>
<keyword evidence="1" id="KW-0472">Membrane</keyword>
<dbReference type="OrthoDB" id="1523022at2"/>
<protein>
    <recommendedName>
        <fullName evidence="2">CAAX prenyl protease 2/Lysostaphin resistance protein A-like domain-containing protein</fullName>
    </recommendedName>
</protein>
<dbReference type="GO" id="GO:0080120">
    <property type="term" value="P:CAAX-box protein maturation"/>
    <property type="evidence" value="ECO:0007669"/>
    <property type="project" value="UniProtKB-ARBA"/>
</dbReference>
<dbReference type="AlphaFoldDB" id="A0A2U1F312"/>
<proteinExistence type="predicted"/>
<feature type="transmembrane region" description="Helical" evidence="1">
    <location>
        <begin position="43"/>
        <end position="64"/>
    </location>
</feature>
<feature type="transmembrane region" description="Helical" evidence="1">
    <location>
        <begin position="144"/>
        <end position="162"/>
    </location>
</feature>
<evidence type="ECO:0000313" key="4">
    <source>
        <dbReference type="Proteomes" id="UP000245462"/>
    </source>
</evidence>
<dbReference type="InterPro" id="IPR003675">
    <property type="entry name" value="Rce1/LyrA-like_dom"/>
</dbReference>
<dbReference type="GO" id="GO:0004175">
    <property type="term" value="F:endopeptidase activity"/>
    <property type="evidence" value="ECO:0007669"/>
    <property type="project" value="UniProtKB-ARBA"/>
</dbReference>
<feature type="transmembrane region" description="Helical" evidence="1">
    <location>
        <begin position="219"/>
        <end position="239"/>
    </location>
</feature>
<feature type="transmembrane region" description="Helical" evidence="1">
    <location>
        <begin position="12"/>
        <end position="37"/>
    </location>
</feature>
<comment type="caution">
    <text evidence="3">The sequence shown here is derived from an EMBL/GenBank/DDBJ whole genome shotgun (WGS) entry which is preliminary data.</text>
</comment>
<feature type="transmembrane region" description="Helical" evidence="1">
    <location>
        <begin position="182"/>
        <end position="213"/>
    </location>
</feature>
<feature type="domain" description="CAAX prenyl protease 2/Lysostaphin resistance protein A-like" evidence="2">
    <location>
        <begin position="143"/>
        <end position="232"/>
    </location>
</feature>
<keyword evidence="1" id="KW-1133">Transmembrane helix</keyword>
<dbReference type="Proteomes" id="UP000245462">
    <property type="component" value="Unassembled WGS sequence"/>
</dbReference>